<feature type="chain" id="PRO_5014854200" evidence="1">
    <location>
        <begin position="18"/>
        <end position="178"/>
    </location>
</feature>
<organism evidence="2 3">
    <name type="scientific">Sporisorium reilianum f. sp. reilianum</name>
    <dbReference type="NCBI Taxonomy" id="72559"/>
    <lineage>
        <taxon>Eukaryota</taxon>
        <taxon>Fungi</taxon>
        <taxon>Dikarya</taxon>
        <taxon>Basidiomycota</taxon>
        <taxon>Ustilaginomycotina</taxon>
        <taxon>Ustilaginomycetes</taxon>
        <taxon>Ustilaginales</taxon>
        <taxon>Ustilaginaceae</taxon>
        <taxon>Sporisorium</taxon>
    </lineage>
</organism>
<evidence type="ECO:0000256" key="1">
    <source>
        <dbReference type="SAM" id="SignalP"/>
    </source>
</evidence>
<dbReference type="EMBL" id="LT795072">
    <property type="protein sequence ID" value="SJX65740.1"/>
    <property type="molecule type" value="Genomic_DNA"/>
</dbReference>
<evidence type="ECO:0000313" key="3">
    <source>
        <dbReference type="Proteomes" id="UP000239563"/>
    </source>
</evidence>
<evidence type="ECO:0000313" key="2">
    <source>
        <dbReference type="EMBL" id="SJX65740.1"/>
    </source>
</evidence>
<keyword evidence="1" id="KW-0732">Signal</keyword>
<name>A0A2N8ULR6_9BASI</name>
<protein>
    <submittedName>
        <fullName evidence="2">Uncharacterized protein</fullName>
    </submittedName>
</protein>
<proteinExistence type="predicted"/>
<sequence>MTGHLLVLVLIFSWLSGFNVDAANPGLGINPGAPSSTIHHSMVEQGKAEMAADIVERLFDLPAGYLHPVHGYDPAQIDAWLDHIGSPYSRYAVLKTHRPANPLVLAPRGPWPRTLLFLQVLETGEVVPMGHAVVSEGVPPGQKKDFLQTILDAATTTRQELISKYQIQRFVAPGFQGM</sequence>
<dbReference type="Proteomes" id="UP000239563">
    <property type="component" value="Chromosome XIX"/>
</dbReference>
<gene>
    <name evidence="2" type="ORF">SRS1_20014</name>
</gene>
<dbReference type="AlphaFoldDB" id="A0A2N8ULR6"/>
<feature type="signal peptide" evidence="1">
    <location>
        <begin position="1"/>
        <end position="17"/>
    </location>
</feature>
<reference evidence="2 3" key="1">
    <citation type="submission" date="2017-02" db="EMBL/GenBank/DDBJ databases">
        <authorList>
            <person name="Peterson S.W."/>
        </authorList>
    </citation>
    <scope>NUCLEOTIDE SEQUENCE [LARGE SCALE GENOMIC DNA]</scope>
    <source>
        <strain evidence="2 3">SRS1_H2-8</strain>
    </source>
</reference>
<accession>A0A2N8ULR6</accession>